<dbReference type="EMBL" id="DXGH01000064">
    <property type="protein sequence ID" value="HIW82132.1"/>
    <property type="molecule type" value="Genomic_DNA"/>
</dbReference>
<keyword evidence="5 10" id="KW-0648">Protein biosynthesis</keyword>
<organism evidence="11 12">
    <name type="scientific">Candidatus Acetatifactor stercoripullorum</name>
    <dbReference type="NCBI Taxonomy" id="2838414"/>
    <lineage>
        <taxon>Bacteria</taxon>
        <taxon>Bacillati</taxon>
        <taxon>Bacillota</taxon>
        <taxon>Clostridia</taxon>
        <taxon>Lachnospirales</taxon>
        <taxon>Lachnospiraceae</taxon>
        <taxon>Acetatifactor</taxon>
    </lineage>
</organism>
<evidence type="ECO:0000256" key="1">
    <source>
        <dbReference type="ARBA" id="ARBA00013160"/>
    </source>
</evidence>
<accession>A0A9D1R8N4</accession>
<evidence type="ECO:0000256" key="10">
    <source>
        <dbReference type="RuleBase" id="RU363036"/>
    </source>
</evidence>
<dbReference type="GO" id="GO:0005829">
    <property type="term" value="C:cytosol"/>
    <property type="evidence" value="ECO:0007669"/>
    <property type="project" value="TreeGrafter"/>
</dbReference>
<dbReference type="SUPFAM" id="SSF55174">
    <property type="entry name" value="Alpha-L RNA-binding motif"/>
    <property type="match status" value="1"/>
</dbReference>
<dbReference type="AlphaFoldDB" id="A0A9D1R8N4"/>
<dbReference type="NCBIfam" id="TIGR00234">
    <property type="entry name" value="tyrS"/>
    <property type="match status" value="1"/>
</dbReference>
<evidence type="ECO:0000256" key="9">
    <source>
        <dbReference type="PROSITE-ProRule" id="PRU00182"/>
    </source>
</evidence>
<comment type="caution">
    <text evidence="11">The sequence shown here is derived from an EMBL/GenBank/DDBJ whole genome shotgun (WGS) entry which is preliminary data.</text>
</comment>
<sequence>MPFVGGMTQEDKVANEGQVTFDIRFHAVTPGMEQVKLIINVEAQKSFTPGYDIVTRAVYYCARLLSSQMGVEFTPKSYDGIKKVYSIWICFDVPEYAENTITEYKIQPNSLYGDFQGKVRYDLFSAVMVCLGKKEDLSAGSSLHRLLEADLELGGTDQTFNLLMGRALQKEMGMEPQAALFMPILEGIDGVEKMSKSLGNYIGIDEDARVMFQKVMQIPDHRIIKYFELATDILPEELQKIKEQLADGINPRDSKRLLARTITRLYHSEEETKEAERFFTEAFVQRKVPQRPDTLQVVMDQGTLYDCLRPLVQARVIHSGNEFKRLLSQGGVQKNGQPVEKLEEGIRTGDVLKVGKGKFVRLELV</sequence>
<dbReference type="Pfam" id="PF00579">
    <property type="entry name" value="tRNA-synt_1b"/>
    <property type="match status" value="1"/>
</dbReference>
<reference evidence="11" key="2">
    <citation type="submission" date="2021-04" db="EMBL/GenBank/DDBJ databases">
        <authorList>
            <person name="Gilroy R."/>
        </authorList>
    </citation>
    <scope>NUCLEOTIDE SEQUENCE</scope>
    <source>
        <strain evidence="11">CHK195-6426</strain>
    </source>
</reference>
<dbReference type="PRINTS" id="PR01040">
    <property type="entry name" value="TRNASYNTHTYR"/>
</dbReference>
<evidence type="ECO:0000256" key="6">
    <source>
        <dbReference type="ARBA" id="ARBA00023146"/>
    </source>
</evidence>
<evidence type="ECO:0000256" key="4">
    <source>
        <dbReference type="ARBA" id="ARBA00022840"/>
    </source>
</evidence>
<dbReference type="CDD" id="cd00165">
    <property type="entry name" value="S4"/>
    <property type="match status" value="1"/>
</dbReference>
<dbReference type="InterPro" id="IPR036986">
    <property type="entry name" value="S4_RNA-bd_sf"/>
</dbReference>
<proteinExistence type="inferred from homology"/>
<evidence type="ECO:0000256" key="5">
    <source>
        <dbReference type="ARBA" id="ARBA00022917"/>
    </source>
</evidence>
<dbReference type="GO" id="GO:0006437">
    <property type="term" value="P:tyrosyl-tRNA aminoacylation"/>
    <property type="evidence" value="ECO:0007669"/>
    <property type="project" value="UniProtKB-UniRule"/>
</dbReference>
<evidence type="ECO:0000256" key="7">
    <source>
        <dbReference type="ARBA" id="ARBA00048248"/>
    </source>
</evidence>
<dbReference type="PANTHER" id="PTHR11766:SF1">
    <property type="entry name" value="TYROSINE--TRNA LIGASE"/>
    <property type="match status" value="1"/>
</dbReference>
<keyword evidence="6 10" id="KW-0030">Aminoacyl-tRNA synthetase</keyword>
<evidence type="ECO:0000313" key="11">
    <source>
        <dbReference type="EMBL" id="HIW82132.1"/>
    </source>
</evidence>
<dbReference type="PROSITE" id="PS50889">
    <property type="entry name" value="S4"/>
    <property type="match status" value="1"/>
</dbReference>
<comment type="similarity">
    <text evidence="10">Belongs to the class-I aminoacyl-tRNA synthetase family.</text>
</comment>
<keyword evidence="4 10" id="KW-0067">ATP-binding</keyword>
<evidence type="ECO:0000256" key="8">
    <source>
        <dbReference type="NCBIfam" id="TIGR00234"/>
    </source>
</evidence>
<dbReference type="Gene3D" id="3.10.290.10">
    <property type="entry name" value="RNA-binding S4 domain"/>
    <property type="match status" value="1"/>
</dbReference>
<name>A0A9D1R8N4_9FIRM</name>
<keyword evidence="2 10" id="KW-0436">Ligase</keyword>
<dbReference type="InterPro" id="IPR002305">
    <property type="entry name" value="aa-tRNA-synth_Ic"/>
</dbReference>
<dbReference type="InterPro" id="IPR024088">
    <property type="entry name" value="Tyr-tRNA-ligase_bac-type"/>
</dbReference>
<dbReference type="GO" id="GO:0005524">
    <property type="term" value="F:ATP binding"/>
    <property type="evidence" value="ECO:0007669"/>
    <property type="project" value="UniProtKB-KW"/>
</dbReference>
<evidence type="ECO:0000256" key="3">
    <source>
        <dbReference type="ARBA" id="ARBA00022741"/>
    </source>
</evidence>
<dbReference type="GO" id="GO:0003723">
    <property type="term" value="F:RNA binding"/>
    <property type="evidence" value="ECO:0007669"/>
    <property type="project" value="UniProtKB-KW"/>
</dbReference>
<dbReference type="SUPFAM" id="SSF52374">
    <property type="entry name" value="Nucleotidylyl transferase"/>
    <property type="match status" value="1"/>
</dbReference>
<dbReference type="InterPro" id="IPR002307">
    <property type="entry name" value="Tyr-tRNA-ligase"/>
</dbReference>
<dbReference type="Gene3D" id="3.40.50.620">
    <property type="entry name" value="HUPs"/>
    <property type="match status" value="1"/>
</dbReference>
<evidence type="ECO:0000313" key="12">
    <source>
        <dbReference type="Proteomes" id="UP000824265"/>
    </source>
</evidence>
<comment type="catalytic activity">
    <reaction evidence="7">
        <text>tRNA(Tyr) + L-tyrosine + ATP = L-tyrosyl-tRNA(Tyr) + AMP + diphosphate + H(+)</text>
        <dbReference type="Rhea" id="RHEA:10220"/>
        <dbReference type="Rhea" id="RHEA-COMP:9706"/>
        <dbReference type="Rhea" id="RHEA-COMP:9707"/>
        <dbReference type="ChEBI" id="CHEBI:15378"/>
        <dbReference type="ChEBI" id="CHEBI:30616"/>
        <dbReference type="ChEBI" id="CHEBI:33019"/>
        <dbReference type="ChEBI" id="CHEBI:58315"/>
        <dbReference type="ChEBI" id="CHEBI:78442"/>
        <dbReference type="ChEBI" id="CHEBI:78536"/>
        <dbReference type="ChEBI" id="CHEBI:456215"/>
        <dbReference type="EC" id="6.1.1.1"/>
    </reaction>
</comment>
<keyword evidence="9" id="KW-0694">RNA-binding</keyword>
<reference evidence="11" key="1">
    <citation type="journal article" date="2021" name="PeerJ">
        <title>Extensive microbial diversity within the chicken gut microbiome revealed by metagenomics and culture.</title>
        <authorList>
            <person name="Gilroy R."/>
            <person name="Ravi A."/>
            <person name="Getino M."/>
            <person name="Pursley I."/>
            <person name="Horton D.L."/>
            <person name="Alikhan N.F."/>
            <person name="Baker D."/>
            <person name="Gharbi K."/>
            <person name="Hall N."/>
            <person name="Watson M."/>
            <person name="Adriaenssens E.M."/>
            <person name="Foster-Nyarko E."/>
            <person name="Jarju S."/>
            <person name="Secka A."/>
            <person name="Antonio M."/>
            <person name="Oren A."/>
            <person name="Chaudhuri R.R."/>
            <person name="La Ragione R."/>
            <person name="Hildebrand F."/>
            <person name="Pallen M.J."/>
        </authorList>
    </citation>
    <scope>NUCLEOTIDE SEQUENCE</scope>
    <source>
        <strain evidence="11">CHK195-6426</strain>
    </source>
</reference>
<dbReference type="Proteomes" id="UP000824265">
    <property type="component" value="Unassembled WGS sequence"/>
</dbReference>
<dbReference type="Gene3D" id="1.10.240.10">
    <property type="entry name" value="Tyrosyl-Transfer RNA Synthetase"/>
    <property type="match status" value="1"/>
</dbReference>
<dbReference type="GO" id="GO:0004831">
    <property type="term" value="F:tyrosine-tRNA ligase activity"/>
    <property type="evidence" value="ECO:0007669"/>
    <property type="project" value="UniProtKB-UniRule"/>
</dbReference>
<dbReference type="InterPro" id="IPR014729">
    <property type="entry name" value="Rossmann-like_a/b/a_fold"/>
</dbReference>
<gene>
    <name evidence="11" type="primary">tyrS</name>
    <name evidence="11" type="ORF">H9742_11570</name>
</gene>
<protein>
    <recommendedName>
        <fullName evidence="1 8">Tyrosine--tRNA ligase</fullName>
        <ecNumber evidence="1 8">6.1.1.1</ecNumber>
    </recommendedName>
</protein>
<dbReference type="EC" id="6.1.1.1" evidence="1 8"/>
<keyword evidence="3 10" id="KW-0547">Nucleotide-binding</keyword>
<evidence type="ECO:0000256" key="2">
    <source>
        <dbReference type="ARBA" id="ARBA00022598"/>
    </source>
</evidence>
<dbReference type="PANTHER" id="PTHR11766">
    <property type="entry name" value="TYROSYL-TRNA SYNTHETASE"/>
    <property type="match status" value="1"/>
</dbReference>